<dbReference type="SUPFAM" id="SSF48452">
    <property type="entry name" value="TPR-like"/>
    <property type="match status" value="2"/>
</dbReference>
<dbReference type="InterPro" id="IPR036388">
    <property type="entry name" value="WH-like_DNA-bd_sf"/>
</dbReference>
<dbReference type="InterPro" id="IPR051677">
    <property type="entry name" value="AfsR-DnrI-RedD_regulator"/>
</dbReference>
<organism evidence="2 3">
    <name type="scientific">Geothermobacter hydrogeniphilus</name>
    <dbReference type="NCBI Taxonomy" id="1969733"/>
    <lineage>
        <taxon>Bacteria</taxon>
        <taxon>Pseudomonadati</taxon>
        <taxon>Thermodesulfobacteriota</taxon>
        <taxon>Desulfuromonadia</taxon>
        <taxon>Desulfuromonadales</taxon>
        <taxon>Geothermobacteraceae</taxon>
        <taxon>Geothermobacter</taxon>
    </lineage>
</organism>
<dbReference type="GO" id="GO:0003677">
    <property type="term" value="F:DNA binding"/>
    <property type="evidence" value="ECO:0007669"/>
    <property type="project" value="InterPro"/>
</dbReference>
<dbReference type="AlphaFoldDB" id="A0A2K2HCF5"/>
<evidence type="ECO:0000313" key="2">
    <source>
        <dbReference type="EMBL" id="PNU20974.1"/>
    </source>
</evidence>
<dbReference type="InterPro" id="IPR016032">
    <property type="entry name" value="Sig_transdc_resp-reg_C-effctor"/>
</dbReference>
<dbReference type="Pfam" id="PF25873">
    <property type="entry name" value="WHD_MalT"/>
    <property type="match status" value="1"/>
</dbReference>
<reference evidence="2 3" key="1">
    <citation type="journal article" date="2018" name="Genome Announc.">
        <title>Genome Sequence of Geothermobacter sp. HR-1 Iron Reducer from the Loihi Seamount.</title>
        <authorList>
            <person name="Smith H."/>
            <person name="Abuyen K."/>
            <person name="Tremblay J."/>
            <person name="Savalia P."/>
            <person name="Perez-Rodriguez I."/>
            <person name="Emerson D."/>
            <person name="Tully B."/>
            <person name="Amend J."/>
        </authorList>
    </citation>
    <scope>NUCLEOTIDE SEQUENCE [LARGE SCALE GENOMIC DNA]</scope>
    <source>
        <strain evidence="2 3">HR-1</strain>
    </source>
</reference>
<dbReference type="SMART" id="SM01043">
    <property type="entry name" value="BTAD"/>
    <property type="match status" value="1"/>
</dbReference>
<keyword evidence="2" id="KW-0547">Nucleotide-binding</keyword>
<name>A0A2K2HCF5_9BACT</name>
<dbReference type="Gene3D" id="1.10.10.10">
    <property type="entry name" value="Winged helix-like DNA-binding domain superfamily/Winged helix DNA-binding domain"/>
    <property type="match status" value="1"/>
</dbReference>
<dbReference type="GO" id="GO:0005524">
    <property type="term" value="F:ATP binding"/>
    <property type="evidence" value="ECO:0007669"/>
    <property type="project" value="UniProtKB-KW"/>
</dbReference>
<dbReference type="OrthoDB" id="223734at2"/>
<dbReference type="SUPFAM" id="SSF46894">
    <property type="entry name" value="C-terminal effector domain of the bipartite response regulators"/>
    <property type="match status" value="1"/>
</dbReference>
<dbReference type="EMBL" id="PPFX01000006">
    <property type="protein sequence ID" value="PNU20974.1"/>
    <property type="molecule type" value="Genomic_DNA"/>
</dbReference>
<accession>A0A2K2HCF5</accession>
<comment type="caution">
    <text evidence="2">The sequence shown here is derived from an EMBL/GenBank/DDBJ whole genome shotgun (WGS) entry which is preliminary data.</text>
</comment>
<sequence length="1094" mass="122911">MMTIGTFYSQVPADKFYPSRSGAVRLLHRERLVGRLLRGKGSALPTLVIEAQAGQGKTTLIQQFLAGVGAASVWYQVGPEDADPAFFLRAILACLHSRFPQFPSVATAKLLEGEFVFFELPKRLNLLLNDLDACLDQDLYMVFDDLHYLIPHQASLQLLSGLLEEVLPRFHFVFASREPLPQFSSGKFVRNRHLCRVDNQDLALTEDEITDLFHQVFDREIDHETCRRIFHSTAGWVMGVHLLAMQMERQSAAGPLPIRLGQQDLHGYFREEVFSSLPPELHRSLMVLSLLESIPVDLAVELTGSDAIAGELAALARRNHFVHHLDNDNALFGLHHLFQQFLQEQAKEELNPDVIRGICLQAGQFCLQRQSMMQALRYLLLANAWEKVDNLLRDVGMTLLETSQTATLEQLLQQVPVCCRNDYGWICLYLALAQLDSAPGEVLPLLNQALALFATRRNPVGELFSLSHIISTHITTTGHYRVGEKWLQRATELFYQMGDALDPHQTILVARNLAMGYLLFHADIEQSTKFATLGLNLARQEEQPDLEAALLMVKGYIQIFAGHTSLAQMYLEQASPYACRPDVGLFNRLTIRMMLFNFLFHDGDFANYFEQKERFIEAVGNEMASQSIAGPFCQVWEMDIAINQGRLEEALVLAERARLWQPPLSPHLQSLVLQLQGLILAMQGECPRAALEAAEESQRLRELSGGAYFMTLNQLMTGLINAHCGKWDRALQLLDQGIEAARQMPTEYLEACGLLHRASVHLGRDAESQAVEDIANGMRLMRQNSYRHFWGWSSAAMADIFSLAVARAIEPDYVRSLAAERLDCAVLDDGSLVPLLQIETLGCFRIRQAGILLLAVEDLTPAQRELICLLITAPGFKVPTETIQLYFWPESPEETANSALDTLVSRLRKTLNRVLPGKNAQCYLQRERGVLRLNHCRIDACEFLTAVDRGLKHHRLQEDWQAGNAFTAAAALWRGHFAPGIAGEGQIRAMRGDLCRALTNLSLVWSDLLVAAERLPQAVALVEKALRCEPLNDRLHALRYRLCGRTSSLRARQVLQEFKLLLEAEDYPADEISELLNVIVAEPSSADTSLLHVI</sequence>
<dbReference type="Pfam" id="PF03704">
    <property type="entry name" value="BTAD"/>
    <property type="match status" value="1"/>
</dbReference>
<evidence type="ECO:0000259" key="1">
    <source>
        <dbReference type="SMART" id="SM01043"/>
    </source>
</evidence>
<keyword evidence="2" id="KW-0067">ATP-binding</keyword>
<proteinExistence type="predicted"/>
<gene>
    <name evidence="2" type="ORF">C2E25_04015</name>
</gene>
<dbReference type="InterPro" id="IPR005158">
    <property type="entry name" value="BTAD"/>
</dbReference>
<dbReference type="GO" id="GO:0006355">
    <property type="term" value="P:regulation of DNA-templated transcription"/>
    <property type="evidence" value="ECO:0007669"/>
    <property type="project" value="InterPro"/>
</dbReference>
<dbReference type="PANTHER" id="PTHR35807">
    <property type="entry name" value="TRANSCRIPTIONAL REGULATOR REDD-RELATED"/>
    <property type="match status" value="1"/>
</dbReference>
<protein>
    <submittedName>
        <fullName evidence="2">ATP-binding protein</fullName>
    </submittedName>
</protein>
<evidence type="ECO:0000313" key="3">
    <source>
        <dbReference type="Proteomes" id="UP000236340"/>
    </source>
</evidence>
<feature type="domain" description="Bacterial transcriptional activator" evidence="1">
    <location>
        <begin position="938"/>
        <end position="1061"/>
    </location>
</feature>
<dbReference type="InterPro" id="IPR011990">
    <property type="entry name" value="TPR-like_helical_dom_sf"/>
</dbReference>
<dbReference type="InterPro" id="IPR059106">
    <property type="entry name" value="WHD_MalT"/>
</dbReference>
<dbReference type="Gene3D" id="1.25.40.10">
    <property type="entry name" value="Tetratricopeptide repeat domain"/>
    <property type="match status" value="2"/>
</dbReference>
<dbReference type="Proteomes" id="UP000236340">
    <property type="component" value="Unassembled WGS sequence"/>
</dbReference>